<evidence type="ECO:0000313" key="3">
    <source>
        <dbReference type="Proteomes" id="UP001152798"/>
    </source>
</evidence>
<accession>A0A9P0EB10</accession>
<dbReference type="EMBL" id="OV725077">
    <property type="protein sequence ID" value="CAH1391624.1"/>
    <property type="molecule type" value="Genomic_DNA"/>
</dbReference>
<evidence type="ECO:0000313" key="2">
    <source>
        <dbReference type="EMBL" id="CAH1391624.1"/>
    </source>
</evidence>
<keyword evidence="1" id="KW-0732">Signal</keyword>
<evidence type="ECO:0000256" key="1">
    <source>
        <dbReference type="SAM" id="SignalP"/>
    </source>
</evidence>
<evidence type="ECO:0008006" key="4">
    <source>
        <dbReference type="Google" id="ProtNLM"/>
    </source>
</evidence>
<proteinExistence type="predicted"/>
<keyword evidence="3" id="KW-1185">Reference proteome</keyword>
<name>A0A9P0EB10_NEZVI</name>
<protein>
    <recommendedName>
        <fullName evidence="4">Neuropeptide</fullName>
    </recommendedName>
</protein>
<dbReference type="Proteomes" id="UP001152798">
    <property type="component" value="Chromosome 1"/>
</dbReference>
<sequence length="144" mass="15821">MLFSYLLLLVLETDAVSMFPLPAYGGLYANNNCVHFTYRVGKICYNKLRCVHYYKGSYGARVVVYKYPGLPRAASGNTLSTAINPSRGFSGIGIDPRRWVINTSFSASDALPGHGLQVSHSIPVSHGYIAQELSTIAQNTEEKK</sequence>
<feature type="chain" id="PRO_5040254731" description="Neuropeptide" evidence="1">
    <location>
        <begin position="16"/>
        <end position="144"/>
    </location>
</feature>
<feature type="signal peptide" evidence="1">
    <location>
        <begin position="1"/>
        <end position="15"/>
    </location>
</feature>
<organism evidence="2 3">
    <name type="scientific">Nezara viridula</name>
    <name type="common">Southern green stink bug</name>
    <name type="synonym">Cimex viridulus</name>
    <dbReference type="NCBI Taxonomy" id="85310"/>
    <lineage>
        <taxon>Eukaryota</taxon>
        <taxon>Metazoa</taxon>
        <taxon>Ecdysozoa</taxon>
        <taxon>Arthropoda</taxon>
        <taxon>Hexapoda</taxon>
        <taxon>Insecta</taxon>
        <taxon>Pterygota</taxon>
        <taxon>Neoptera</taxon>
        <taxon>Paraneoptera</taxon>
        <taxon>Hemiptera</taxon>
        <taxon>Heteroptera</taxon>
        <taxon>Panheteroptera</taxon>
        <taxon>Pentatomomorpha</taxon>
        <taxon>Pentatomoidea</taxon>
        <taxon>Pentatomidae</taxon>
        <taxon>Pentatominae</taxon>
        <taxon>Nezara</taxon>
    </lineage>
</organism>
<gene>
    <name evidence="2" type="ORF">NEZAVI_LOCUS2611</name>
</gene>
<reference evidence="2" key="1">
    <citation type="submission" date="2022-01" db="EMBL/GenBank/DDBJ databases">
        <authorList>
            <person name="King R."/>
        </authorList>
    </citation>
    <scope>NUCLEOTIDE SEQUENCE</scope>
</reference>
<dbReference type="AlphaFoldDB" id="A0A9P0EB10"/>